<name>A0A554VEU5_9FLAO</name>
<evidence type="ECO:0000256" key="1">
    <source>
        <dbReference type="SAM" id="SignalP"/>
    </source>
</evidence>
<keyword evidence="1" id="KW-0732">Signal</keyword>
<reference evidence="2 3" key="1">
    <citation type="submission" date="2019-07" db="EMBL/GenBank/DDBJ databases">
        <title>The draft genome sequence of Aquimarina algiphila M91.</title>
        <authorList>
            <person name="Meng X."/>
        </authorList>
    </citation>
    <scope>NUCLEOTIDE SEQUENCE [LARGE SCALE GENOMIC DNA]</scope>
    <source>
        <strain evidence="2 3">M91</strain>
    </source>
</reference>
<dbReference type="OrthoDB" id="1165059at2"/>
<feature type="chain" id="PRO_5021766493" evidence="1">
    <location>
        <begin position="21"/>
        <end position="1383"/>
    </location>
</feature>
<protein>
    <submittedName>
        <fullName evidence="2">Uncharacterized protein</fullName>
    </submittedName>
</protein>
<comment type="caution">
    <text evidence="2">The sequence shown here is derived from an EMBL/GenBank/DDBJ whole genome shotgun (WGS) entry which is preliminary data.</text>
</comment>
<dbReference type="EMBL" id="VLNR01000057">
    <property type="protein sequence ID" value="TSE05626.1"/>
    <property type="molecule type" value="Genomic_DNA"/>
</dbReference>
<evidence type="ECO:0000313" key="2">
    <source>
        <dbReference type="EMBL" id="TSE05626.1"/>
    </source>
</evidence>
<sequence length="1383" mass="154848">MLRFFCTVLFFLGIQSIVFANDKGPSAKTVDFKTIEEVNVGISNQLEFLIDYNKKNEANNKSDKNWYVYIVGDDTFNPALLSGYVENQLDLTDIGVSNTPLKIEELNQKLIEVNEKLTNVGKPVIYYGVANRKKAIAAPFFPFRDKYKVSSSSTTELRDYYKKAFDSPVKTDNSEAAGKTYETLKEFFKKNGEADKNKKALIQQTLSKGGAKAIALSRYYFAILKGGKGKEGSKANISWWSFKNYLLGDDVKKIDGDLLKAHFANLSSTSGDKNHKRINAWYNYLTDADLPESQFLEEILKGMINNSKCSSLSSEEGKSQKAKFIAAVNTENIDEIVDATRRLCSNVLKDVEYSVVIKAIRSIAKETIKEKQEAVVLYLLHNIKSANYKSLFADFKEDNNKLFLTLIEEMDDRSINPFDGDNYTSFLGELMYICTQNSSAYLKSERAFLVDVLYEYFKKTAGETIRPYYVVPTLKKIISFNPNEVDANFHNYLKGTNNDYSNLLKIVDVVTSNVNSNHIKENLRIFGDSLGELFATRDDPEAFKKMLDISFFSTPTFLNLDPVQREIVRALTFRMFNYIPENNKAIYDFLIAGDEPLGNFKKIIKNSNDNDYNLYSDIFYDGVTKILDKNNAVDIRIELAKWAIDKDASVLALTDIEEQLVVNIFNNLSSKEDKKTVYNFLTYDDGDVNTGVKNFEYLKKCTDQGVLSSSSLMSSFISDYAKLLSEDGIGVVQDRLDLLQYALDKGDDSIFLNDTESLIGYIFDNLHDNFEDAETILNALKGTDNNYTLFSKIWTVLKGSSITEIWNTDNRYATNFILQLSKIMQKAYGDPNKELSNDIKDHMMAEVDYLSAKTSKIPKIDIDNATERYFPMARNGNFTDNVGNSLNDYEYSSNIVLTSNSASVSVNLAIQNEGKNSKTIIETDKLKPLDFVIVEFLADTEITREVEFKKGTVIVVPAMYLAWMSNNIDAQQNGVLGRVILDAVVIAGSAATFIPSGGTSVAFAAKFLAGAEIVFAATDIVIAVNEKDLKEAMGDDFVEGVETANMIFGIATLPAAVPGIVKIAQKTTSGIKNISLASKSALTKFVSDIPSFKGHKIDFNGAKLIESLKNIKAQTPAKFNEELKKVKDLLARQRIKLNNIPSAARQKYQKIYDQALALKKAFDAVDNTADFVRGVTKEKFLASVDEFAQNPTLGDEAWVHFSNSDWTKLENLMTSNNLNGGWPPFNGSKGDVIAKTGSDIAQETKFYDRFQGPGDISGEFASPVYGNEKIGDLSFTYDSRALKYDIGEGTHYIKFEFVQAPPPNLKFEFSEVMPWFGKTGLGDQVKSSMSLKELADRNIIKIVERMEFKGGKWVKVIDNTSSAARADNIINKIKQVVNLPDCN</sequence>
<keyword evidence="3" id="KW-1185">Reference proteome</keyword>
<feature type="signal peptide" evidence="1">
    <location>
        <begin position="1"/>
        <end position="20"/>
    </location>
</feature>
<organism evidence="2 3">
    <name type="scientific">Aquimarina algiphila</name>
    <dbReference type="NCBI Taxonomy" id="2047982"/>
    <lineage>
        <taxon>Bacteria</taxon>
        <taxon>Pseudomonadati</taxon>
        <taxon>Bacteroidota</taxon>
        <taxon>Flavobacteriia</taxon>
        <taxon>Flavobacteriales</taxon>
        <taxon>Flavobacteriaceae</taxon>
        <taxon>Aquimarina</taxon>
    </lineage>
</organism>
<dbReference type="Proteomes" id="UP000318833">
    <property type="component" value="Unassembled WGS sequence"/>
</dbReference>
<gene>
    <name evidence="2" type="ORF">FOF46_22090</name>
</gene>
<evidence type="ECO:0000313" key="3">
    <source>
        <dbReference type="Proteomes" id="UP000318833"/>
    </source>
</evidence>
<accession>A0A554VEU5</accession>
<dbReference type="RefSeq" id="WP_143917950.1">
    <property type="nucleotide sequence ID" value="NZ_CANMIK010000064.1"/>
</dbReference>
<proteinExistence type="predicted"/>